<dbReference type="EMBL" id="PJQD01000035">
    <property type="protein sequence ID" value="POY73707.1"/>
    <property type="molecule type" value="Genomic_DNA"/>
</dbReference>
<dbReference type="InterPro" id="IPR036864">
    <property type="entry name" value="Zn2-C6_fun-type_DNA-bd_sf"/>
</dbReference>
<proteinExistence type="predicted"/>
<feature type="region of interest" description="Disordered" evidence="1">
    <location>
        <begin position="1"/>
        <end position="26"/>
    </location>
</feature>
<feature type="region of interest" description="Disordered" evidence="1">
    <location>
        <begin position="627"/>
        <end position="670"/>
    </location>
</feature>
<dbReference type="CDD" id="cd00067">
    <property type="entry name" value="GAL4"/>
    <property type="match status" value="1"/>
</dbReference>
<gene>
    <name evidence="3" type="ORF">BMF94_3244</name>
</gene>
<dbReference type="SUPFAM" id="SSF57701">
    <property type="entry name" value="Zn2/Cys6 DNA-binding domain"/>
    <property type="match status" value="1"/>
</dbReference>
<dbReference type="PROSITE" id="PS00463">
    <property type="entry name" value="ZN2_CY6_FUNGAL_1"/>
    <property type="match status" value="1"/>
</dbReference>
<keyword evidence="4" id="KW-1185">Reference proteome</keyword>
<dbReference type="Proteomes" id="UP000237144">
    <property type="component" value="Unassembled WGS sequence"/>
</dbReference>
<dbReference type="GO" id="GO:0000981">
    <property type="term" value="F:DNA-binding transcription factor activity, RNA polymerase II-specific"/>
    <property type="evidence" value="ECO:0007669"/>
    <property type="project" value="InterPro"/>
</dbReference>
<evidence type="ECO:0000313" key="4">
    <source>
        <dbReference type="Proteomes" id="UP000237144"/>
    </source>
</evidence>
<evidence type="ECO:0000313" key="3">
    <source>
        <dbReference type="EMBL" id="POY73707.1"/>
    </source>
</evidence>
<dbReference type="Gene3D" id="4.10.240.10">
    <property type="entry name" value="Zn(2)-C6 fungal-type DNA-binding domain"/>
    <property type="match status" value="1"/>
</dbReference>
<comment type="caution">
    <text evidence="3">The sequence shown here is derived from an EMBL/GenBank/DDBJ whole genome shotgun (WGS) entry which is preliminary data.</text>
</comment>
<dbReference type="InterPro" id="IPR001138">
    <property type="entry name" value="Zn2Cys6_DnaBD"/>
</dbReference>
<protein>
    <recommendedName>
        <fullName evidence="2">Zn(2)-C6 fungal-type domain-containing protein</fullName>
    </recommendedName>
</protein>
<dbReference type="STRING" id="741276.A0A2S5BAB1"/>
<evidence type="ECO:0000256" key="1">
    <source>
        <dbReference type="SAM" id="MobiDB-lite"/>
    </source>
</evidence>
<feature type="domain" description="Zn(2)-C6 fungal-type" evidence="2">
    <location>
        <begin position="36"/>
        <end position="68"/>
    </location>
</feature>
<sequence length="727" mass="79505">MALNELLPHSVPSQDDAATTPIHTKKPGLKTVVRRSCAACKARRVKCERPGDDDEVDCVGCVKRGWQCLPAEIKPRAKQRNGKRVKAIQEMLDEGRSISSESPEAISTMALTVNAPRLSEQAVNVRLGNIELRESVMSSLLESFFTFRTISTFSNEVDFHVTFNRAGRRIDQLTDVNQILCGTLLAIGARCSDHPAILGPGALRIDELTEATKNDVDLTQYGRARETAYRKLAQQALTLADEKGLFRQRSPESIAALMFLEGLNVTDRPVDPIFAKTCANQLRDLLISAYSQPDVLGAVQNTTLAWTAVLRDALASAYNGSTFSFSDDDLWLLRGEEDPPPSLEEQLTSPLHADAEVNYWTLMSSLVQHIIELCRETPTRLTGVRARKNPTLDEEFAHGYLERCIIGHAACAELRRRAKLVRGTQKFVRDAETLARTLSFSAINCTYILKDVVDRRLDARPAGILCETDASLSPEDLSDYWHRLVKLQRDIQVVFFSCARETVALIKAVLEAGIPLGTHEWLDPRSIAVLFTRASLWAGAIVSAQTREEGGMSDYTIDDKLEDLRWIAKALRSVGWSSAKHAACLPWIEQTIADVEGQRAWFYPGGPAALPDNDFVLPDPPRIDSADLSFGEAPSSFGPVPHATASPATSSTQSASGLTTPFGFEHPGSDPSMDAHAFLASLGTAFPPSPATHVPATDGTDWTVPISEEALLAALNLPPSTDAFPAP</sequence>
<dbReference type="AlphaFoldDB" id="A0A2S5BAB1"/>
<feature type="compositionally biased region" description="Low complexity" evidence="1">
    <location>
        <begin position="643"/>
        <end position="656"/>
    </location>
</feature>
<organism evidence="3 4">
    <name type="scientific">Rhodotorula taiwanensis</name>
    <dbReference type="NCBI Taxonomy" id="741276"/>
    <lineage>
        <taxon>Eukaryota</taxon>
        <taxon>Fungi</taxon>
        <taxon>Dikarya</taxon>
        <taxon>Basidiomycota</taxon>
        <taxon>Pucciniomycotina</taxon>
        <taxon>Microbotryomycetes</taxon>
        <taxon>Sporidiobolales</taxon>
        <taxon>Sporidiobolaceae</taxon>
        <taxon>Rhodotorula</taxon>
    </lineage>
</organism>
<dbReference type="OrthoDB" id="2534600at2759"/>
<reference evidence="3 4" key="1">
    <citation type="journal article" date="2018" name="Front. Microbiol.">
        <title>Prospects for Fungal Bioremediation of Acidic Radioactive Waste Sites: Characterization and Genome Sequence of Rhodotorula taiwanensis MD1149.</title>
        <authorList>
            <person name="Tkavc R."/>
            <person name="Matrosova V.Y."/>
            <person name="Grichenko O.E."/>
            <person name="Gostincar C."/>
            <person name="Volpe R.P."/>
            <person name="Klimenkova P."/>
            <person name="Gaidamakova E.K."/>
            <person name="Zhou C.E."/>
            <person name="Stewart B.J."/>
            <person name="Lyman M.G."/>
            <person name="Malfatti S.A."/>
            <person name="Rubinfeld B."/>
            <person name="Courtot M."/>
            <person name="Singh J."/>
            <person name="Dalgard C.L."/>
            <person name="Hamilton T."/>
            <person name="Frey K.G."/>
            <person name="Gunde-Cimerman N."/>
            <person name="Dugan L."/>
            <person name="Daly M.J."/>
        </authorList>
    </citation>
    <scope>NUCLEOTIDE SEQUENCE [LARGE SCALE GENOMIC DNA]</scope>
    <source>
        <strain evidence="3 4">MD1149</strain>
    </source>
</reference>
<name>A0A2S5BAB1_9BASI</name>
<accession>A0A2S5BAB1</accession>
<dbReference type="PROSITE" id="PS50048">
    <property type="entry name" value="ZN2_CY6_FUNGAL_2"/>
    <property type="match status" value="1"/>
</dbReference>
<evidence type="ECO:0000259" key="2">
    <source>
        <dbReference type="PROSITE" id="PS50048"/>
    </source>
</evidence>
<dbReference type="GO" id="GO:0008270">
    <property type="term" value="F:zinc ion binding"/>
    <property type="evidence" value="ECO:0007669"/>
    <property type="project" value="InterPro"/>
</dbReference>